<dbReference type="Gene3D" id="3.40.50.1460">
    <property type="match status" value="1"/>
</dbReference>
<evidence type="ECO:0000256" key="1">
    <source>
        <dbReference type="ARBA" id="ARBA00010134"/>
    </source>
</evidence>
<evidence type="ECO:0000259" key="4">
    <source>
        <dbReference type="PROSITE" id="PS50207"/>
    </source>
</evidence>
<gene>
    <name evidence="6" type="ORF">DPMN_130628</name>
</gene>
<proteinExistence type="inferred from homology"/>
<dbReference type="PROSITE" id="PS50208">
    <property type="entry name" value="CASPASE_P20"/>
    <property type="match status" value="1"/>
</dbReference>
<feature type="region of interest" description="Disordered" evidence="3">
    <location>
        <begin position="41"/>
        <end position="75"/>
    </location>
</feature>
<organism evidence="6 7">
    <name type="scientific">Dreissena polymorpha</name>
    <name type="common">Zebra mussel</name>
    <name type="synonym">Mytilus polymorpha</name>
    <dbReference type="NCBI Taxonomy" id="45954"/>
    <lineage>
        <taxon>Eukaryota</taxon>
        <taxon>Metazoa</taxon>
        <taxon>Spiralia</taxon>
        <taxon>Lophotrochozoa</taxon>
        <taxon>Mollusca</taxon>
        <taxon>Bivalvia</taxon>
        <taxon>Autobranchia</taxon>
        <taxon>Heteroconchia</taxon>
        <taxon>Euheterodonta</taxon>
        <taxon>Imparidentia</taxon>
        <taxon>Neoheterodontei</taxon>
        <taxon>Myida</taxon>
        <taxon>Dreissenoidea</taxon>
        <taxon>Dreissenidae</taxon>
        <taxon>Dreissena</taxon>
    </lineage>
</organism>
<evidence type="ECO:0008006" key="8">
    <source>
        <dbReference type="Google" id="ProtNLM"/>
    </source>
</evidence>
<evidence type="ECO:0000313" key="6">
    <source>
        <dbReference type="EMBL" id="KAH3828647.1"/>
    </source>
</evidence>
<dbReference type="InterPro" id="IPR011600">
    <property type="entry name" value="Pept_C14_caspase"/>
</dbReference>
<dbReference type="PRINTS" id="PR00376">
    <property type="entry name" value="IL1BCENZYME"/>
</dbReference>
<dbReference type="InterPro" id="IPR052039">
    <property type="entry name" value="Caspase-related_regulators"/>
</dbReference>
<dbReference type="PANTHER" id="PTHR22576">
    <property type="entry name" value="MUCOSA ASSOCIATED LYMPHOID TISSUE LYMPHOMA TRANSLOCATION PROTEIN 1/PARACASPASE"/>
    <property type="match status" value="1"/>
</dbReference>
<dbReference type="InterPro" id="IPR002138">
    <property type="entry name" value="Pept_C14_p10"/>
</dbReference>
<protein>
    <recommendedName>
        <fullName evidence="8">Caspase-3</fullName>
    </recommendedName>
</protein>
<dbReference type="InterPro" id="IPR001309">
    <property type="entry name" value="Pept_C14_p20"/>
</dbReference>
<name>A0A9D4HBC3_DREPO</name>
<evidence type="ECO:0000256" key="2">
    <source>
        <dbReference type="RuleBase" id="RU003971"/>
    </source>
</evidence>
<dbReference type="AlphaFoldDB" id="A0A9D4HBC3"/>
<dbReference type="PROSITE" id="PS50207">
    <property type="entry name" value="CASPASE_P10"/>
    <property type="match status" value="1"/>
</dbReference>
<comment type="similarity">
    <text evidence="1 2">Belongs to the peptidase C14A family.</text>
</comment>
<dbReference type="SUPFAM" id="SSF52129">
    <property type="entry name" value="Caspase-like"/>
    <property type="match status" value="1"/>
</dbReference>
<reference evidence="6" key="2">
    <citation type="submission" date="2020-11" db="EMBL/GenBank/DDBJ databases">
        <authorList>
            <person name="McCartney M.A."/>
            <person name="Auch B."/>
            <person name="Kono T."/>
            <person name="Mallez S."/>
            <person name="Becker A."/>
            <person name="Gohl D.M."/>
            <person name="Silverstein K.A.T."/>
            <person name="Koren S."/>
            <person name="Bechman K.B."/>
            <person name="Herman A."/>
            <person name="Abrahante J.E."/>
            <person name="Garbe J."/>
        </authorList>
    </citation>
    <scope>NUCLEOTIDE SEQUENCE</scope>
    <source>
        <strain evidence="6">Duluth1</strain>
        <tissue evidence="6">Whole animal</tissue>
    </source>
</reference>
<evidence type="ECO:0000256" key="3">
    <source>
        <dbReference type="SAM" id="MobiDB-lite"/>
    </source>
</evidence>
<dbReference type="EMBL" id="JAIWYP010000005">
    <property type="protein sequence ID" value="KAH3828647.1"/>
    <property type="molecule type" value="Genomic_DNA"/>
</dbReference>
<dbReference type="InterPro" id="IPR015917">
    <property type="entry name" value="Pept_C14A"/>
</dbReference>
<keyword evidence="7" id="KW-1185">Reference proteome</keyword>
<feature type="domain" description="Caspase family p10" evidence="4">
    <location>
        <begin position="261"/>
        <end position="336"/>
    </location>
</feature>
<dbReference type="SMART" id="SM00115">
    <property type="entry name" value="CASc"/>
    <property type="match status" value="1"/>
</dbReference>
<dbReference type="InterPro" id="IPR029030">
    <property type="entry name" value="Caspase-like_dom_sf"/>
</dbReference>
<evidence type="ECO:0000259" key="5">
    <source>
        <dbReference type="PROSITE" id="PS50208"/>
    </source>
</evidence>
<feature type="compositionally biased region" description="Basic and acidic residues" evidence="3">
    <location>
        <begin position="55"/>
        <end position="64"/>
    </location>
</feature>
<sequence>MSQSIFWILHKYTPCLNVSNNAVNTLFIWISPLSTRIYRTEDMDEQTPKITETGTSKECDKQPETETETSPLTCAGESSFGPRDFEKTVFIHPAILSKGFGESIDAAYPCDGTGFVLLINYSHNRPGSEKDVNKLTGFFRDELGYELEVAQDNMTRHQLRNCLENARTKIDTRFYCFICIVMAHGDENGIMTSDETIQPYNEILETFDNKRMQKFAGRPKLFFINACRGNRLQTTVPLGNLDHTEADAKPFTPSKLVAETADIFAVYSTVSGFASIRDTEEGSVFIQSCVDVFKKYYDRKTLIEMTTAIQRKVQNRESCQVSEVKTTLTKQLYLKNENW</sequence>
<reference evidence="6" key="1">
    <citation type="journal article" date="2019" name="bioRxiv">
        <title>The Genome of the Zebra Mussel, Dreissena polymorpha: A Resource for Invasive Species Research.</title>
        <authorList>
            <person name="McCartney M.A."/>
            <person name="Auch B."/>
            <person name="Kono T."/>
            <person name="Mallez S."/>
            <person name="Zhang Y."/>
            <person name="Obille A."/>
            <person name="Becker A."/>
            <person name="Abrahante J.E."/>
            <person name="Garbe J."/>
            <person name="Badalamenti J.P."/>
            <person name="Herman A."/>
            <person name="Mangelson H."/>
            <person name="Liachko I."/>
            <person name="Sullivan S."/>
            <person name="Sone E.D."/>
            <person name="Koren S."/>
            <person name="Silverstein K.A.T."/>
            <person name="Beckman K.B."/>
            <person name="Gohl D.M."/>
        </authorList>
    </citation>
    <scope>NUCLEOTIDE SEQUENCE</scope>
    <source>
        <strain evidence="6">Duluth1</strain>
        <tissue evidence="6">Whole animal</tissue>
    </source>
</reference>
<accession>A0A9D4HBC3</accession>
<dbReference type="Pfam" id="PF00656">
    <property type="entry name" value="Peptidase_C14"/>
    <property type="match status" value="1"/>
</dbReference>
<dbReference type="Proteomes" id="UP000828390">
    <property type="component" value="Unassembled WGS sequence"/>
</dbReference>
<feature type="domain" description="Caspase family p20" evidence="5">
    <location>
        <begin position="125"/>
        <end position="231"/>
    </location>
</feature>
<dbReference type="GO" id="GO:0006508">
    <property type="term" value="P:proteolysis"/>
    <property type="evidence" value="ECO:0007669"/>
    <property type="project" value="InterPro"/>
</dbReference>
<comment type="caution">
    <text evidence="6">The sequence shown here is derived from an EMBL/GenBank/DDBJ whole genome shotgun (WGS) entry which is preliminary data.</text>
</comment>
<dbReference type="PANTHER" id="PTHR22576:SF41">
    <property type="entry name" value="CASPASE 14, APOPTOSIS-RELATED CYSTEINE PEPTIDASE"/>
    <property type="match status" value="1"/>
</dbReference>
<evidence type="ECO:0000313" key="7">
    <source>
        <dbReference type="Proteomes" id="UP000828390"/>
    </source>
</evidence>
<dbReference type="GO" id="GO:0004197">
    <property type="term" value="F:cysteine-type endopeptidase activity"/>
    <property type="evidence" value="ECO:0007669"/>
    <property type="project" value="InterPro"/>
</dbReference>